<dbReference type="Gene3D" id="3.40.50.300">
    <property type="entry name" value="P-loop containing nucleotide triphosphate hydrolases"/>
    <property type="match status" value="1"/>
</dbReference>
<evidence type="ECO:0000313" key="2">
    <source>
        <dbReference type="Proteomes" id="UP000007797"/>
    </source>
</evidence>
<dbReference type="AlphaFoldDB" id="F4PNU1"/>
<name>F4PNU1_CACFS</name>
<dbReference type="Proteomes" id="UP000007797">
    <property type="component" value="Unassembled WGS sequence"/>
</dbReference>
<accession>F4PNU1</accession>
<dbReference type="RefSeq" id="XP_004360995.1">
    <property type="nucleotide sequence ID" value="XM_004360938.1"/>
</dbReference>
<gene>
    <name evidence="1" type="ORF">DFA_05274</name>
</gene>
<dbReference type="EMBL" id="GL883008">
    <property type="protein sequence ID" value="EGG23144.1"/>
    <property type="molecule type" value="Genomic_DNA"/>
</dbReference>
<dbReference type="SUPFAM" id="SSF52540">
    <property type="entry name" value="P-loop containing nucleoside triphosphate hydrolases"/>
    <property type="match status" value="1"/>
</dbReference>
<proteinExistence type="predicted"/>
<keyword evidence="2" id="KW-1185">Reference proteome</keyword>
<dbReference type="KEGG" id="dfa:DFA_05274"/>
<evidence type="ECO:0000313" key="1">
    <source>
        <dbReference type="EMBL" id="EGG23144.1"/>
    </source>
</evidence>
<dbReference type="InterPro" id="IPR016024">
    <property type="entry name" value="ARM-type_fold"/>
</dbReference>
<sequence>MACTKNGYQYMTKIDHIQYHRDYSCLVIDLSNKDCWYFFVEYVNEGGVYYGTSKKALQDVLDSGKICKLLGIPGIDLIKKAGIPAKFISILPPNDQQELKMLGRAIPVNRIEIDNDPHFIVSHELCSILLSDIQQQQSKFVMEEPTIEFVELVCSLQPKGKTKGKKATKDTTTTTAADESKLKLDSQRTDNTIQSMRWLLYLLVKSLPTVQIESINLICKYFIPNETSVWTLLPPDVRLALLQSIIQYITTTTNFDIKSTQHRDLIIQLINSISTSLQQQWKELNDFITTTNIIYTDQARELKYLILKDLLPTNFGKQIIENKILYNQIISKGLIDSNQIVKTATIKLISNSTTSIDYSIQFNSIIDNLESLFKEEKREKKVEKKQWAIDIIESIFTKRFFDPLIKSQQSNLYILKLFKIIFENLNQDNFNQFKKITNNFELYKLEIINILILLISNGSNEMITFSIETLKDLKLTDFEKKRVSKQFYHTMVQIIHKKNSIGLNLIELINIINIEPFIPTLTRLLVLELDKDSLGPDNVYKYLKCLSNLIDRFNLAPYHHKIVNTIGGYFYYRIFIGESYQPSDRFSHIRLCAIQIFGNLYNNQNMERWLEILCGILLNQDVPRVKQTVLNIIQRMANPTMNATNIKKIFQSMDRFVDDRVSELDEVKYKGYRLKDDDYDGYHEDFSNVEDAYMVVLSNCDRDQLSLAIKETNLVDSAVGNIRNEHVRETRSMYFRILSKLLSFDNVLEKYNAKFVVKTMQDFTTSEKTSEILCKLAKLMANERKEESSLEVPPFAKDVLDYLLGEKSSKSKCWMESTLLLIRFSNEKEIIEMEMEKAINLIKIEIQNGKFLINYEILDHLYNLIILNNRFDINRDYLILPNIQKAITELDQKGGDKERELTRKWKTYLNDLIFPQFNQLSEQIQSVIKQCPDFI</sequence>
<protein>
    <submittedName>
        <fullName evidence="1">Uncharacterized protein</fullName>
    </submittedName>
</protein>
<dbReference type="SUPFAM" id="SSF48371">
    <property type="entry name" value="ARM repeat"/>
    <property type="match status" value="1"/>
</dbReference>
<reference evidence="2" key="1">
    <citation type="journal article" date="2011" name="Genome Res.">
        <title>Phylogeny-wide analysis of social amoeba genomes highlights ancient origins for complex intercellular communication.</title>
        <authorList>
            <person name="Heidel A.J."/>
            <person name="Lawal H.M."/>
            <person name="Felder M."/>
            <person name="Schilde C."/>
            <person name="Helps N.R."/>
            <person name="Tunggal B."/>
            <person name="Rivero F."/>
            <person name="John U."/>
            <person name="Schleicher M."/>
            <person name="Eichinger L."/>
            <person name="Platzer M."/>
            <person name="Noegel A.A."/>
            <person name="Schaap P."/>
            <person name="Gloeckner G."/>
        </authorList>
    </citation>
    <scope>NUCLEOTIDE SEQUENCE [LARGE SCALE GENOMIC DNA]</scope>
    <source>
        <strain evidence="2">SH3</strain>
    </source>
</reference>
<dbReference type="GeneID" id="14875438"/>
<dbReference type="InterPro" id="IPR027417">
    <property type="entry name" value="P-loop_NTPase"/>
</dbReference>
<organism evidence="1 2">
    <name type="scientific">Cavenderia fasciculata</name>
    <name type="common">Slime mold</name>
    <name type="synonym">Dictyostelium fasciculatum</name>
    <dbReference type="NCBI Taxonomy" id="261658"/>
    <lineage>
        <taxon>Eukaryota</taxon>
        <taxon>Amoebozoa</taxon>
        <taxon>Evosea</taxon>
        <taxon>Eumycetozoa</taxon>
        <taxon>Dictyostelia</taxon>
        <taxon>Acytosteliales</taxon>
        <taxon>Cavenderiaceae</taxon>
        <taxon>Cavenderia</taxon>
    </lineage>
</organism>